<name>A0ABN2WIE5_9MICO</name>
<keyword evidence="2" id="KW-1133">Transmembrane helix</keyword>
<gene>
    <name evidence="4" type="ORF">GCM10009823_10600</name>
</gene>
<organism evidence="4 5">
    <name type="scientific">Brevibacterium salitolerans</name>
    <dbReference type="NCBI Taxonomy" id="1403566"/>
    <lineage>
        <taxon>Bacteria</taxon>
        <taxon>Bacillati</taxon>
        <taxon>Actinomycetota</taxon>
        <taxon>Actinomycetes</taxon>
        <taxon>Micrococcales</taxon>
        <taxon>Brevibacteriaceae</taxon>
        <taxon>Brevibacterium</taxon>
    </lineage>
</organism>
<keyword evidence="2" id="KW-0472">Membrane</keyword>
<keyword evidence="2" id="KW-0812">Transmembrane</keyword>
<protein>
    <recommendedName>
        <fullName evidence="3">DUF1707 domain-containing protein</fullName>
    </recommendedName>
</protein>
<feature type="compositionally biased region" description="Basic residues" evidence="1">
    <location>
        <begin position="220"/>
        <end position="230"/>
    </location>
</feature>
<dbReference type="InterPro" id="IPR012551">
    <property type="entry name" value="DUF1707_SHOCT-like"/>
</dbReference>
<reference evidence="4 5" key="1">
    <citation type="journal article" date="2019" name="Int. J. Syst. Evol. Microbiol.">
        <title>The Global Catalogue of Microorganisms (GCM) 10K type strain sequencing project: providing services to taxonomists for standard genome sequencing and annotation.</title>
        <authorList>
            <consortium name="The Broad Institute Genomics Platform"/>
            <consortium name="The Broad Institute Genome Sequencing Center for Infectious Disease"/>
            <person name="Wu L."/>
            <person name="Ma J."/>
        </authorList>
    </citation>
    <scope>NUCLEOTIDE SEQUENCE [LARGE SCALE GENOMIC DNA]</scope>
    <source>
        <strain evidence="4 5">JCM 15900</strain>
    </source>
</reference>
<accession>A0ABN2WIE5</accession>
<feature type="region of interest" description="Disordered" evidence="1">
    <location>
        <begin position="197"/>
        <end position="230"/>
    </location>
</feature>
<comment type="caution">
    <text evidence="4">The sequence shown here is derived from an EMBL/GenBank/DDBJ whole genome shotgun (WGS) entry which is preliminary data.</text>
</comment>
<keyword evidence="5" id="KW-1185">Reference proteome</keyword>
<dbReference type="RefSeq" id="WP_344335913.1">
    <property type="nucleotide sequence ID" value="NZ_BAAAPZ010000003.1"/>
</dbReference>
<evidence type="ECO:0000259" key="3">
    <source>
        <dbReference type="Pfam" id="PF08044"/>
    </source>
</evidence>
<sequence length="230" mass="24960">MPLDAGVWAEFSADPHREPELRASDADRAVLFAAVGEAYATGLLDADEHDERLTAAGAVKRLGDVVPVLKDLVPPPASAAAGTDLDARTAQTLARLRAADDPVPTTPEAIDAAARAYYSARVKKEAWGLVAGPVGICLAIWLFTSLGGGFYFFWPLFVILGVGGGFVSTLTRKEAIIAERRRLLTLRARAQLGDARAQQELEKGGSLGRDVTDTREERRRAHRRRHHRED</sequence>
<evidence type="ECO:0000313" key="4">
    <source>
        <dbReference type="EMBL" id="GAA2092707.1"/>
    </source>
</evidence>
<evidence type="ECO:0000256" key="1">
    <source>
        <dbReference type="SAM" id="MobiDB-lite"/>
    </source>
</evidence>
<evidence type="ECO:0000313" key="5">
    <source>
        <dbReference type="Proteomes" id="UP001500984"/>
    </source>
</evidence>
<evidence type="ECO:0000256" key="2">
    <source>
        <dbReference type="SAM" id="Phobius"/>
    </source>
</evidence>
<proteinExistence type="predicted"/>
<feature type="domain" description="DUF1707" evidence="3">
    <location>
        <begin position="21"/>
        <end position="72"/>
    </location>
</feature>
<dbReference type="Pfam" id="PF08044">
    <property type="entry name" value="DUF1707"/>
    <property type="match status" value="1"/>
</dbReference>
<feature type="transmembrane region" description="Helical" evidence="2">
    <location>
        <begin position="150"/>
        <end position="171"/>
    </location>
</feature>
<dbReference type="EMBL" id="BAAAPZ010000003">
    <property type="protein sequence ID" value="GAA2092707.1"/>
    <property type="molecule type" value="Genomic_DNA"/>
</dbReference>
<feature type="compositionally biased region" description="Basic and acidic residues" evidence="1">
    <location>
        <begin position="210"/>
        <end position="219"/>
    </location>
</feature>
<dbReference type="Proteomes" id="UP001500984">
    <property type="component" value="Unassembled WGS sequence"/>
</dbReference>
<feature type="transmembrane region" description="Helical" evidence="2">
    <location>
        <begin position="126"/>
        <end position="144"/>
    </location>
</feature>